<dbReference type="RefSeq" id="WP_191272704.1">
    <property type="nucleotide sequence ID" value="NZ_BNDS01000008.1"/>
</dbReference>
<reference evidence="1 2" key="1">
    <citation type="journal article" date="2022" name="Int. J. Syst. Evol. Microbiol.">
        <title>Neobacillus kokaensis sp. nov., isolated from soil.</title>
        <authorList>
            <person name="Yuki K."/>
            <person name="Matsubara H."/>
            <person name="Yamaguchi S."/>
        </authorList>
    </citation>
    <scope>NUCLEOTIDE SEQUENCE [LARGE SCALE GENOMIC DNA]</scope>
    <source>
        <strain evidence="1 2">LOB 377</strain>
    </source>
</reference>
<sequence length="133" mass="15545">MSDFDKKLDIILHTLVEFKEEFSSYKSETNERLEPIHSSLSKIEKDQPEDITSILEQINYNLDERDSELEAFNKRVFKVESGMSVLLVNNYPAFINCQSICYLADARFIYCQIKVHCFANKNCRSLYLISLCI</sequence>
<comment type="caution">
    <text evidence="1">The sequence shown here is derived from an EMBL/GenBank/DDBJ whole genome shotgun (WGS) entry which is preliminary data.</text>
</comment>
<keyword evidence="2" id="KW-1185">Reference proteome</keyword>
<protein>
    <submittedName>
        <fullName evidence="1">Uncharacterized protein</fullName>
    </submittedName>
</protein>
<dbReference type="EMBL" id="BNDS01000008">
    <property type="protein sequence ID" value="GHH98650.1"/>
    <property type="molecule type" value="Genomic_DNA"/>
</dbReference>
<evidence type="ECO:0000313" key="1">
    <source>
        <dbReference type="EMBL" id="GHH98650.1"/>
    </source>
</evidence>
<gene>
    <name evidence="1" type="ORF">AM1BK_21930</name>
</gene>
<dbReference type="Proteomes" id="UP000637074">
    <property type="component" value="Unassembled WGS sequence"/>
</dbReference>
<evidence type="ECO:0000313" key="2">
    <source>
        <dbReference type="Proteomes" id="UP000637074"/>
    </source>
</evidence>
<name>A0ABQ3N823_9BACI</name>
<proteinExistence type="predicted"/>
<organism evidence="1 2">
    <name type="scientific">Neobacillus kokaensis</name>
    <dbReference type="NCBI Taxonomy" id="2759023"/>
    <lineage>
        <taxon>Bacteria</taxon>
        <taxon>Bacillati</taxon>
        <taxon>Bacillota</taxon>
        <taxon>Bacilli</taxon>
        <taxon>Bacillales</taxon>
        <taxon>Bacillaceae</taxon>
        <taxon>Neobacillus</taxon>
    </lineage>
</organism>
<accession>A0ABQ3N823</accession>